<proteinExistence type="predicted"/>
<dbReference type="EMBL" id="BLXT01005511">
    <property type="protein sequence ID" value="GFO23595.1"/>
    <property type="molecule type" value="Genomic_DNA"/>
</dbReference>
<gene>
    <name evidence="1" type="ORF">PoB_005010000</name>
</gene>
<dbReference type="AlphaFoldDB" id="A0AAV4BWT9"/>
<keyword evidence="2" id="KW-1185">Reference proteome</keyword>
<organism evidence="1 2">
    <name type="scientific">Plakobranchus ocellatus</name>
    <dbReference type="NCBI Taxonomy" id="259542"/>
    <lineage>
        <taxon>Eukaryota</taxon>
        <taxon>Metazoa</taxon>
        <taxon>Spiralia</taxon>
        <taxon>Lophotrochozoa</taxon>
        <taxon>Mollusca</taxon>
        <taxon>Gastropoda</taxon>
        <taxon>Heterobranchia</taxon>
        <taxon>Euthyneura</taxon>
        <taxon>Panpulmonata</taxon>
        <taxon>Sacoglossa</taxon>
        <taxon>Placobranchoidea</taxon>
        <taxon>Plakobranchidae</taxon>
        <taxon>Plakobranchus</taxon>
    </lineage>
</organism>
<reference evidence="1 2" key="1">
    <citation type="journal article" date="2021" name="Elife">
        <title>Chloroplast acquisition without the gene transfer in kleptoplastic sea slugs, Plakobranchus ocellatus.</title>
        <authorList>
            <person name="Maeda T."/>
            <person name="Takahashi S."/>
            <person name="Yoshida T."/>
            <person name="Shimamura S."/>
            <person name="Takaki Y."/>
            <person name="Nagai Y."/>
            <person name="Toyoda A."/>
            <person name="Suzuki Y."/>
            <person name="Arimoto A."/>
            <person name="Ishii H."/>
            <person name="Satoh N."/>
            <person name="Nishiyama T."/>
            <person name="Hasebe M."/>
            <person name="Maruyama T."/>
            <person name="Minagawa J."/>
            <person name="Obokata J."/>
            <person name="Shigenobu S."/>
        </authorList>
    </citation>
    <scope>NUCLEOTIDE SEQUENCE [LARGE SCALE GENOMIC DNA]</scope>
</reference>
<name>A0AAV4BWT9_9GAST</name>
<sequence>MPDSRECLLPDMTFRCRPYDPVRIYMSSFYELTLLSLSSSCRKKGIADDSDRPGAEVPAFFSGALLFLLVDSSGFSARTCTNKHPCLQP</sequence>
<evidence type="ECO:0000313" key="2">
    <source>
        <dbReference type="Proteomes" id="UP000735302"/>
    </source>
</evidence>
<evidence type="ECO:0000313" key="1">
    <source>
        <dbReference type="EMBL" id="GFO23595.1"/>
    </source>
</evidence>
<accession>A0AAV4BWT9</accession>
<comment type="caution">
    <text evidence="1">The sequence shown here is derived from an EMBL/GenBank/DDBJ whole genome shotgun (WGS) entry which is preliminary data.</text>
</comment>
<dbReference type="Proteomes" id="UP000735302">
    <property type="component" value="Unassembled WGS sequence"/>
</dbReference>
<protein>
    <submittedName>
        <fullName evidence="1">Uncharacterized protein</fullName>
    </submittedName>
</protein>